<dbReference type="OrthoDB" id="2754698at2759"/>
<dbReference type="AlphaFoldDB" id="A0A1Y2I5B6"/>
<feature type="non-terminal residue" evidence="1">
    <location>
        <position position="101"/>
    </location>
</feature>
<dbReference type="STRING" id="1353009.A0A1Y2I5B6"/>
<organism evidence="1 2">
    <name type="scientific">Trametes coccinea (strain BRFM310)</name>
    <name type="common">Pycnoporus coccineus</name>
    <dbReference type="NCBI Taxonomy" id="1353009"/>
    <lineage>
        <taxon>Eukaryota</taxon>
        <taxon>Fungi</taxon>
        <taxon>Dikarya</taxon>
        <taxon>Basidiomycota</taxon>
        <taxon>Agaricomycotina</taxon>
        <taxon>Agaricomycetes</taxon>
        <taxon>Polyporales</taxon>
        <taxon>Polyporaceae</taxon>
        <taxon>Trametes</taxon>
    </lineage>
</organism>
<gene>
    <name evidence="1" type="ORF">PYCCODRAFT_1379384</name>
</gene>
<evidence type="ECO:0000313" key="2">
    <source>
        <dbReference type="Proteomes" id="UP000193067"/>
    </source>
</evidence>
<reference evidence="1 2" key="1">
    <citation type="journal article" date="2015" name="Biotechnol. Biofuels">
        <title>Enhanced degradation of softwood versus hardwood by the white-rot fungus Pycnoporus coccineus.</title>
        <authorList>
            <person name="Couturier M."/>
            <person name="Navarro D."/>
            <person name="Chevret D."/>
            <person name="Henrissat B."/>
            <person name="Piumi F."/>
            <person name="Ruiz-Duenas F.J."/>
            <person name="Martinez A.T."/>
            <person name="Grigoriev I.V."/>
            <person name="Riley R."/>
            <person name="Lipzen A."/>
            <person name="Berrin J.G."/>
            <person name="Master E.R."/>
            <person name="Rosso M.N."/>
        </authorList>
    </citation>
    <scope>NUCLEOTIDE SEQUENCE [LARGE SCALE GENOMIC DNA]</scope>
    <source>
        <strain evidence="1 2">BRFM310</strain>
    </source>
</reference>
<evidence type="ECO:0000313" key="1">
    <source>
        <dbReference type="EMBL" id="OSC96327.1"/>
    </source>
</evidence>
<keyword evidence="2" id="KW-1185">Reference proteome</keyword>
<evidence type="ECO:0008006" key="3">
    <source>
        <dbReference type="Google" id="ProtNLM"/>
    </source>
</evidence>
<sequence length="101" mass="11286">MTTKWREGTEMYAGWTEDQIWKVFGLGELQALPGFARKIMLKGNVADPWSEEGQKALAGAGATDLRLYHHQLLFVVKFYDCMFAGNNLLCMDGVGIGKTIQ</sequence>
<accession>A0A1Y2I5B6</accession>
<dbReference type="EMBL" id="KZ084189">
    <property type="protein sequence ID" value="OSC96327.1"/>
    <property type="molecule type" value="Genomic_DNA"/>
</dbReference>
<name>A0A1Y2I5B6_TRAC3</name>
<proteinExistence type="predicted"/>
<dbReference type="Proteomes" id="UP000193067">
    <property type="component" value="Unassembled WGS sequence"/>
</dbReference>
<protein>
    <recommendedName>
        <fullName evidence="3">SNF2 N-terminal domain-containing protein</fullName>
    </recommendedName>
</protein>